<sequence length="146" mass="15672">MAIKVMGIHHHAVRIDAGGHGLDAFQAFYSDVLGLKHDSGRPNVPSIPGLWINVGNVGQIHLMGGEFPSPLAKVPGEDPVDVHVALAVEDVAAAKAELERLGVHFWSLVGVAGPQTEQLFVRDPAGNMIELHQYDKCRCAAANREQ</sequence>
<dbReference type="RefSeq" id="WP_039278106.1">
    <property type="nucleotide sequence ID" value="NZ_JTDI01000001.1"/>
</dbReference>
<dbReference type="PROSITE" id="PS51819">
    <property type="entry name" value="VOC"/>
    <property type="match status" value="1"/>
</dbReference>
<feature type="domain" description="VOC" evidence="1">
    <location>
        <begin position="7"/>
        <end position="134"/>
    </location>
</feature>
<dbReference type="Gene3D" id="3.10.180.10">
    <property type="entry name" value="2,3-Dihydroxybiphenyl 1,2-Dioxygenase, domain 1"/>
    <property type="match status" value="1"/>
</dbReference>
<evidence type="ECO:0000259" key="1">
    <source>
        <dbReference type="PROSITE" id="PS51819"/>
    </source>
</evidence>
<dbReference type="InterPro" id="IPR050383">
    <property type="entry name" value="GlyoxalaseI/FosfomycinResist"/>
</dbReference>
<dbReference type="PANTHER" id="PTHR21366:SF22">
    <property type="entry name" value="VOC DOMAIN-CONTAINING PROTEIN"/>
    <property type="match status" value="1"/>
</dbReference>
<dbReference type="InterPro" id="IPR004360">
    <property type="entry name" value="Glyas_Fos-R_dOase_dom"/>
</dbReference>
<dbReference type="SUPFAM" id="SSF54593">
    <property type="entry name" value="Glyoxalase/Bleomycin resistance protein/Dihydroxybiphenyl dioxygenase"/>
    <property type="match status" value="1"/>
</dbReference>
<organism evidence="2 3">
    <name type="scientific">Novosphingobium malaysiense</name>
    <dbReference type="NCBI Taxonomy" id="1348853"/>
    <lineage>
        <taxon>Bacteria</taxon>
        <taxon>Pseudomonadati</taxon>
        <taxon>Pseudomonadota</taxon>
        <taxon>Alphaproteobacteria</taxon>
        <taxon>Sphingomonadales</taxon>
        <taxon>Sphingomonadaceae</taxon>
        <taxon>Novosphingobium</taxon>
    </lineage>
</organism>
<dbReference type="InterPro" id="IPR029068">
    <property type="entry name" value="Glyas_Bleomycin-R_OHBP_Dase"/>
</dbReference>
<evidence type="ECO:0000313" key="2">
    <source>
        <dbReference type="EMBL" id="KHK92926.1"/>
    </source>
</evidence>
<gene>
    <name evidence="2" type="ORF">LK12_00580</name>
</gene>
<reference evidence="2 3" key="1">
    <citation type="submission" date="2014-10" db="EMBL/GenBank/DDBJ databases">
        <title>Genome sequence of Novosphingobium malaysiense MUSC 273(T).</title>
        <authorList>
            <person name="Lee L.-H."/>
        </authorList>
    </citation>
    <scope>NUCLEOTIDE SEQUENCE [LARGE SCALE GENOMIC DNA]</scope>
    <source>
        <strain evidence="2 3">MUSC 273</strain>
    </source>
</reference>
<proteinExistence type="predicted"/>
<dbReference type="Proteomes" id="UP000031057">
    <property type="component" value="Unassembled WGS sequence"/>
</dbReference>
<dbReference type="Pfam" id="PF00903">
    <property type="entry name" value="Glyoxalase"/>
    <property type="match status" value="1"/>
</dbReference>
<name>A0A0B1ZQQ0_9SPHN</name>
<comment type="caution">
    <text evidence="2">The sequence shown here is derived from an EMBL/GenBank/DDBJ whole genome shotgun (WGS) entry which is preliminary data.</text>
</comment>
<dbReference type="InterPro" id="IPR037523">
    <property type="entry name" value="VOC_core"/>
</dbReference>
<keyword evidence="3" id="KW-1185">Reference proteome</keyword>
<dbReference type="AlphaFoldDB" id="A0A0B1ZQQ0"/>
<protein>
    <recommendedName>
        <fullName evidence="1">VOC domain-containing protein</fullName>
    </recommendedName>
</protein>
<dbReference type="STRING" id="1348853.LK12_00580"/>
<dbReference type="OrthoDB" id="5243302at2"/>
<evidence type="ECO:0000313" key="3">
    <source>
        <dbReference type="Proteomes" id="UP000031057"/>
    </source>
</evidence>
<dbReference type="EMBL" id="JTDI01000001">
    <property type="protein sequence ID" value="KHK92926.1"/>
    <property type="molecule type" value="Genomic_DNA"/>
</dbReference>
<dbReference type="PANTHER" id="PTHR21366">
    <property type="entry name" value="GLYOXALASE FAMILY PROTEIN"/>
    <property type="match status" value="1"/>
</dbReference>
<accession>A0A0B1ZQQ0</accession>